<dbReference type="PANTHER" id="PTHR13395:SF6">
    <property type="entry name" value="SISTER CHROMATID COHESION PROTEIN DCC1"/>
    <property type="match status" value="1"/>
</dbReference>
<dbReference type="GO" id="GO:0031390">
    <property type="term" value="C:Ctf18 RFC-like complex"/>
    <property type="evidence" value="ECO:0007669"/>
    <property type="project" value="InterPro"/>
</dbReference>
<evidence type="ECO:0000313" key="4">
    <source>
        <dbReference type="Proteomes" id="UP000824469"/>
    </source>
</evidence>
<dbReference type="AlphaFoldDB" id="A0AA38FQV6"/>
<dbReference type="GO" id="GO:0000785">
    <property type="term" value="C:chromatin"/>
    <property type="evidence" value="ECO:0007669"/>
    <property type="project" value="TreeGrafter"/>
</dbReference>
<dbReference type="GO" id="GO:0006260">
    <property type="term" value="P:DNA replication"/>
    <property type="evidence" value="ECO:0007669"/>
    <property type="project" value="UniProtKB-KW"/>
</dbReference>
<comment type="similarity">
    <text evidence="1">Belongs to the DCC1 family.</text>
</comment>
<keyword evidence="2" id="KW-0235">DNA replication</keyword>
<sequence>MKSVGAAEGVVNLQPSSSIAIEYGKSFGAHDDLTLLEVDDTMLNHILDNRVTIRGNFDEEALLCTPSKTYAIKFVSTTNSVFLMPPRGFISQEGSLHNEPEKASAGVIKLAPGHMELTHVSPKLEILKFLLSQRPYKEETETESEMGNLEGLYRWEDFLETIQASEEELKQGLKSLAAVEIDGYWRIVDDKFMACLLDVLILNSVQHDWPLNALRAEVVLPVLEQDGYSNRLALHCLDTYGNLLDCNSESAKNGQGSKVWALNERLVCLHYAKQLLNAGRWKLDDFMEAWMQNLPSGMRAQMEMLRGEALVERFGAEMWVRPFSVSSLPANPADRFAALFRERPRWEWQDLEPYIR</sequence>
<feature type="non-terminal residue" evidence="3">
    <location>
        <position position="356"/>
    </location>
</feature>
<name>A0AA38FQV6_TAXCH</name>
<keyword evidence="4" id="KW-1185">Reference proteome</keyword>
<dbReference type="OMA" id="DSESWPF"/>
<accession>A0AA38FQV6</accession>
<proteinExistence type="inferred from homology"/>
<organism evidence="3 4">
    <name type="scientific">Taxus chinensis</name>
    <name type="common">Chinese yew</name>
    <name type="synonym">Taxus wallichiana var. chinensis</name>
    <dbReference type="NCBI Taxonomy" id="29808"/>
    <lineage>
        <taxon>Eukaryota</taxon>
        <taxon>Viridiplantae</taxon>
        <taxon>Streptophyta</taxon>
        <taxon>Embryophyta</taxon>
        <taxon>Tracheophyta</taxon>
        <taxon>Spermatophyta</taxon>
        <taxon>Pinopsida</taxon>
        <taxon>Pinidae</taxon>
        <taxon>Conifers II</taxon>
        <taxon>Cupressales</taxon>
        <taxon>Taxaceae</taxon>
        <taxon>Taxus</taxon>
    </lineage>
</organism>
<evidence type="ECO:0008006" key="5">
    <source>
        <dbReference type="Google" id="ProtNLM"/>
    </source>
</evidence>
<reference evidence="3 4" key="1">
    <citation type="journal article" date="2021" name="Nat. Plants">
        <title>The Taxus genome provides insights into paclitaxel biosynthesis.</title>
        <authorList>
            <person name="Xiong X."/>
            <person name="Gou J."/>
            <person name="Liao Q."/>
            <person name="Li Y."/>
            <person name="Zhou Q."/>
            <person name="Bi G."/>
            <person name="Li C."/>
            <person name="Du R."/>
            <person name="Wang X."/>
            <person name="Sun T."/>
            <person name="Guo L."/>
            <person name="Liang H."/>
            <person name="Lu P."/>
            <person name="Wu Y."/>
            <person name="Zhang Z."/>
            <person name="Ro D.K."/>
            <person name="Shang Y."/>
            <person name="Huang S."/>
            <person name="Yan J."/>
        </authorList>
    </citation>
    <scope>NUCLEOTIDE SEQUENCE [LARGE SCALE GENOMIC DNA]</scope>
    <source>
        <strain evidence="3">Ta-2019</strain>
    </source>
</reference>
<dbReference type="EMBL" id="JAHRHJ020000007">
    <property type="protein sequence ID" value="KAH9308279.1"/>
    <property type="molecule type" value="Genomic_DNA"/>
</dbReference>
<evidence type="ECO:0000256" key="1">
    <source>
        <dbReference type="ARBA" id="ARBA00007017"/>
    </source>
</evidence>
<evidence type="ECO:0000313" key="3">
    <source>
        <dbReference type="EMBL" id="KAH9308279.1"/>
    </source>
</evidence>
<evidence type="ECO:0000256" key="2">
    <source>
        <dbReference type="ARBA" id="ARBA00022705"/>
    </source>
</evidence>
<dbReference type="InterPro" id="IPR019128">
    <property type="entry name" value="Dcc1"/>
</dbReference>
<comment type="caution">
    <text evidence="3">The sequence shown here is derived from an EMBL/GenBank/DDBJ whole genome shotgun (WGS) entry which is preliminary data.</text>
</comment>
<dbReference type="GO" id="GO:0000775">
    <property type="term" value="C:chromosome, centromeric region"/>
    <property type="evidence" value="ECO:0007669"/>
    <property type="project" value="TreeGrafter"/>
</dbReference>
<dbReference type="PANTHER" id="PTHR13395">
    <property type="entry name" value="SISTER CHROMATID COHESION PROTEIN DCC1-RELATED"/>
    <property type="match status" value="1"/>
</dbReference>
<gene>
    <name evidence="3" type="ORF">KI387_036190</name>
</gene>
<protein>
    <recommendedName>
        <fullName evidence="5">Sister chromatid cohesion protein DCC1</fullName>
    </recommendedName>
</protein>
<dbReference type="Proteomes" id="UP000824469">
    <property type="component" value="Unassembled WGS sequence"/>
</dbReference>
<dbReference type="GO" id="GO:0034088">
    <property type="term" value="P:maintenance of mitotic sister chromatid cohesion"/>
    <property type="evidence" value="ECO:0007669"/>
    <property type="project" value="TreeGrafter"/>
</dbReference>
<dbReference type="Pfam" id="PF09724">
    <property type="entry name" value="Dcc1"/>
    <property type="match status" value="1"/>
</dbReference>